<organism evidence="1 2">
    <name type="scientific">Intoshia linei</name>
    <dbReference type="NCBI Taxonomy" id="1819745"/>
    <lineage>
        <taxon>Eukaryota</taxon>
        <taxon>Metazoa</taxon>
        <taxon>Spiralia</taxon>
        <taxon>Lophotrochozoa</taxon>
        <taxon>Mesozoa</taxon>
        <taxon>Orthonectida</taxon>
        <taxon>Rhopaluridae</taxon>
        <taxon>Intoshia</taxon>
    </lineage>
</organism>
<gene>
    <name evidence="1" type="ORF">A3Q56_04944</name>
</gene>
<sequence>MGSFEGFMGSKMGGAHCVSSSTSTSIVNGKKISTTKVCENGNETVTTSVNGVVKSIQIPIAGVTKMSKSDTVEKCLRMDTNYDIDENVARFRRDAEPIIGTSRINPGTINDKERIICKDMTHGTISVRTDTENILKQDLLSEIQQMVQSSGSQITIQNKAREAPLGKCRKNPDWDKSVYNMTMGVVSERGISAGELINPKNEIIDIVKETVRIDPPNYLSKANNENGVGTSLHWVYNHYDCDDTNIANIVSARKKKLPVSQINHETSGIVRPYDEYNSGDLVQCYIQPKRKIINTKILNLISVYTALRKRPLFCVDSNCSNEQYKNKIIQLLQQSNSDKVTSTDLFNIFVKYGAHIPKKVFIKACSHFKEFDAMEFLEDLFDNTYNKFYENNIDLFHEKKTSKDATDQTFGVPTIRSDLSIPNRKSISDTTNYGNESSVSEIIGGSQRICESDLNRIINKTEAHLLFKHVYPKLTDAEFNYAFNKVSFSLNKDKQTETIQKHAILKNVHEAITLSDIKN</sequence>
<reference evidence="1 2" key="1">
    <citation type="submission" date="2016-04" db="EMBL/GenBank/DDBJ databases">
        <title>The genome of Intoshia linei affirms orthonectids as highly simplified spiralians.</title>
        <authorList>
            <person name="Mikhailov K.V."/>
            <person name="Slusarev G.S."/>
            <person name="Nikitin M.A."/>
            <person name="Logacheva M.D."/>
            <person name="Penin A."/>
            <person name="Aleoshin V."/>
            <person name="Panchin Y.V."/>
        </authorList>
    </citation>
    <scope>NUCLEOTIDE SEQUENCE [LARGE SCALE GENOMIC DNA]</scope>
    <source>
        <strain evidence="1">Intl2013</strain>
        <tissue evidence="1">Whole animal</tissue>
    </source>
</reference>
<dbReference type="OrthoDB" id="10250354at2759"/>
<dbReference type="AlphaFoldDB" id="A0A177AZ89"/>
<dbReference type="Proteomes" id="UP000078046">
    <property type="component" value="Unassembled WGS sequence"/>
</dbReference>
<protein>
    <submittedName>
        <fullName evidence="1">Uncharacterized protein</fullName>
    </submittedName>
</protein>
<evidence type="ECO:0000313" key="1">
    <source>
        <dbReference type="EMBL" id="OAF67296.1"/>
    </source>
</evidence>
<name>A0A177AZ89_9BILA</name>
<accession>A0A177AZ89</accession>
<keyword evidence="2" id="KW-1185">Reference proteome</keyword>
<comment type="caution">
    <text evidence="1">The sequence shown here is derived from an EMBL/GenBank/DDBJ whole genome shotgun (WGS) entry which is preliminary data.</text>
</comment>
<dbReference type="EMBL" id="LWCA01000698">
    <property type="protein sequence ID" value="OAF67296.1"/>
    <property type="molecule type" value="Genomic_DNA"/>
</dbReference>
<proteinExistence type="predicted"/>
<evidence type="ECO:0000313" key="2">
    <source>
        <dbReference type="Proteomes" id="UP000078046"/>
    </source>
</evidence>